<proteinExistence type="predicted"/>
<evidence type="ECO:0000313" key="2">
    <source>
        <dbReference type="EMBL" id="AXX88146.1"/>
    </source>
</evidence>
<feature type="transmembrane region" description="Helical" evidence="1">
    <location>
        <begin position="39"/>
        <end position="57"/>
    </location>
</feature>
<reference evidence="4" key="1">
    <citation type="submission" date="2017-09" db="EMBL/GenBank/DDBJ databases">
        <title>Arcobacter canalis sp. nov., a new species isolated from a water canal contaminated with urban sewage.</title>
        <authorList>
            <person name="Perez-Cataluna A."/>
            <person name="Salas-Masso N."/>
            <person name="Figueras M.J."/>
        </authorList>
    </citation>
    <scope>NUCLEOTIDE SEQUENCE [LARGE SCALE GENOMIC DNA]</scope>
    <source>
        <strain evidence="4">CECT 7727</strain>
    </source>
</reference>
<evidence type="ECO:0000313" key="4">
    <source>
        <dbReference type="Proteomes" id="UP000224740"/>
    </source>
</evidence>
<evidence type="ECO:0000313" key="5">
    <source>
        <dbReference type="Proteomes" id="UP000264693"/>
    </source>
</evidence>
<keyword evidence="1" id="KW-0472">Membrane</keyword>
<dbReference type="EMBL" id="CP032101">
    <property type="protein sequence ID" value="AXX88146.1"/>
    <property type="molecule type" value="Genomic_DNA"/>
</dbReference>
<dbReference type="Proteomes" id="UP000224740">
    <property type="component" value="Unassembled WGS sequence"/>
</dbReference>
<dbReference type="AlphaFoldDB" id="A0A347TNG8"/>
<protein>
    <submittedName>
        <fullName evidence="3">Branched-chain amino acid ABC transporter</fullName>
    </submittedName>
    <submittedName>
        <fullName evidence="2">Branched-chain amino acid transport protein, AzlD family</fullName>
    </submittedName>
</protein>
<keyword evidence="1" id="KW-0812">Transmembrane</keyword>
<feature type="transmembrane region" description="Helical" evidence="1">
    <location>
        <begin position="88"/>
        <end position="106"/>
    </location>
</feature>
<name>A0A347TNG8_9BACT</name>
<keyword evidence="4" id="KW-1185">Reference proteome</keyword>
<organism evidence="2 5">
    <name type="scientific">Malaciobacter marinus</name>
    <dbReference type="NCBI Taxonomy" id="505249"/>
    <lineage>
        <taxon>Bacteria</taxon>
        <taxon>Pseudomonadati</taxon>
        <taxon>Campylobacterota</taxon>
        <taxon>Epsilonproteobacteria</taxon>
        <taxon>Campylobacterales</taxon>
        <taxon>Arcobacteraceae</taxon>
        <taxon>Malaciobacter</taxon>
    </lineage>
</organism>
<dbReference type="KEGG" id="amar:AMRN_2444"/>
<dbReference type="EMBL" id="NXAO01000006">
    <property type="protein sequence ID" value="PHO16475.1"/>
    <property type="molecule type" value="Genomic_DNA"/>
</dbReference>
<keyword evidence="1" id="KW-1133">Transmembrane helix</keyword>
<dbReference type="PIRSF" id="PIRSF003203">
    <property type="entry name" value="AzlD"/>
    <property type="match status" value="1"/>
</dbReference>
<feature type="transmembrane region" description="Helical" evidence="1">
    <location>
        <begin position="6"/>
        <end position="27"/>
    </location>
</feature>
<dbReference type="InterPro" id="IPR008407">
    <property type="entry name" value="Brnchd-chn_aa_trnsp_AzlD"/>
</dbReference>
<reference evidence="3" key="2">
    <citation type="submission" date="2017-09" db="EMBL/GenBank/DDBJ databases">
        <authorList>
            <person name="Perez-Cataluna A."/>
            <person name="Figueras M.J."/>
            <person name="Salas-Masso N."/>
        </authorList>
    </citation>
    <scope>NUCLEOTIDE SEQUENCE</scope>
    <source>
        <strain evidence="3">CECT 7727</strain>
    </source>
</reference>
<dbReference type="RefSeq" id="WP_099310048.1">
    <property type="nucleotide sequence ID" value="NZ_CP032101.1"/>
</dbReference>
<sequence length="107" mass="12397">MTGIEIYLAIGVMALVNYFTRVFPFIFFIRKDPPSSIIFIERFFPAIIMVILIVYTLKDIEFAVYPYGLKEVSSVIFTAFLHLSIKNYLISIFGGTIFYMALIQYIN</sequence>
<dbReference type="Proteomes" id="UP000264693">
    <property type="component" value="Chromosome"/>
</dbReference>
<evidence type="ECO:0000313" key="3">
    <source>
        <dbReference type="EMBL" id="PHO16475.1"/>
    </source>
</evidence>
<evidence type="ECO:0000256" key="1">
    <source>
        <dbReference type="SAM" id="Phobius"/>
    </source>
</evidence>
<gene>
    <name evidence="2" type="ORF">AMRN_2444</name>
    <name evidence="3" type="ORF">CPH92_01535</name>
</gene>
<dbReference type="Pfam" id="PF05437">
    <property type="entry name" value="AzlD"/>
    <property type="match status" value="1"/>
</dbReference>
<accession>A0A347TNG8</accession>
<reference evidence="2 5" key="3">
    <citation type="submission" date="2018-08" db="EMBL/GenBank/DDBJ databases">
        <title>Complete genome of the Arcobacter marinus type strain JCM 15502.</title>
        <authorList>
            <person name="Miller W.G."/>
            <person name="Yee E."/>
            <person name="Huynh S."/>
            <person name="Parker C.T."/>
        </authorList>
    </citation>
    <scope>NUCLEOTIDE SEQUENCE [LARGE SCALE GENOMIC DNA]</scope>
    <source>
        <strain evidence="2 5">JCM 15502</strain>
    </source>
</reference>